<keyword evidence="1" id="KW-1133">Transmembrane helix</keyword>
<keyword evidence="1" id="KW-0812">Transmembrane</keyword>
<gene>
    <name evidence="2" type="ORF">DFJ66_3160</name>
</gene>
<dbReference type="Proteomes" id="UP000272729">
    <property type="component" value="Unassembled WGS sequence"/>
</dbReference>
<comment type="caution">
    <text evidence="2">The sequence shown here is derived from an EMBL/GenBank/DDBJ whole genome shotgun (WGS) entry which is preliminary data.</text>
</comment>
<name>A0A495X6A8_9PSEU</name>
<dbReference type="SUPFAM" id="SSF54427">
    <property type="entry name" value="NTF2-like"/>
    <property type="match status" value="1"/>
</dbReference>
<dbReference type="InterPro" id="IPR032710">
    <property type="entry name" value="NTF2-like_dom_sf"/>
</dbReference>
<reference evidence="2 3" key="1">
    <citation type="submission" date="2018-10" db="EMBL/GenBank/DDBJ databases">
        <title>Sequencing the genomes of 1000 actinobacteria strains.</title>
        <authorList>
            <person name="Klenk H.-P."/>
        </authorList>
    </citation>
    <scope>NUCLEOTIDE SEQUENCE [LARGE SCALE GENOMIC DNA]</scope>
    <source>
        <strain evidence="2 3">DSM 43911</strain>
    </source>
</reference>
<evidence type="ECO:0000313" key="3">
    <source>
        <dbReference type="Proteomes" id="UP000272729"/>
    </source>
</evidence>
<accession>A0A495X6A8</accession>
<evidence type="ECO:0000313" key="2">
    <source>
        <dbReference type="EMBL" id="RKT69921.1"/>
    </source>
</evidence>
<sequence length="210" mass="23028">MGCSVRVAPRAFGLIWHPLDVSSRLLLPTVLVIAALTAGAGVLAREAYRRPVQAAGDQIAVPSVSSSVPRSSQPGPSGVQLSIDAALHPDGQRVREVLQRYFDSINAHDYEAWAKTVTADRVNRTPRIRWESDYESSRDGTIQVHRLETVTPGRLRVMMTFTSTQDVAKAPAELQADCIRWRVVYPLQEEEGSLRVDLGTEGSSSQFTAC</sequence>
<dbReference type="EMBL" id="RBXR01000001">
    <property type="protein sequence ID" value="RKT69921.1"/>
    <property type="molecule type" value="Genomic_DNA"/>
</dbReference>
<dbReference type="AlphaFoldDB" id="A0A495X6A8"/>
<proteinExistence type="predicted"/>
<feature type="transmembrane region" description="Helical" evidence="1">
    <location>
        <begin position="25"/>
        <end position="44"/>
    </location>
</feature>
<keyword evidence="3" id="KW-1185">Reference proteome</keyword>
<evidence type="ECO:0000256" key="1">
    <source>
        <dbReference type="SAM" id="Phobius"/>
    </source>
</evidence>
<protein>
    <submittedName>
        <fullName evidence="2">Uncharacterized protein</fullName>
    </submittedName>
</protein>
<keyword evidence="1" id="KW-0472">Membrane</keyword>
<organism evidence="2 3">
    <name type="scientific">Saccharothrix variisporea</name>
    <dbReference type="NCBI Taxonomy" id="543527"/>
    <lineage>
        <taxon>Bacteria</taxon>
        <taxon>Bacillati</taxon>
        <taxon>Actinomycetota</taxon>
        <taxon>Actinomycetes</taxon>
        <taxon>Pseudonocardiales</taxon>
        <taxon>Pseudonocardiaceae</taxon>
        <taxon>Saccharothrix</taxon>
    </lineage>
</organism>